<keyword evidence="2" id="KW-1185">Reference proteome</keyword>
<dbReference type="EMBL" id="JFKE01000014">
    <property type="protein sequence ID" value="KAJ53967.1"/>
    <property type="molecule type" value="Genomic_DNA"/>
</dbReference>
<dbReference type="Proteomes" id="UP000026249">
    <property type="component" value="Unassembled WGS sequence"/>
</dbReference>
<accession>A0A037ZCV6</accession>
<dbReference type="OrthoDB" id="7779024at2"/>
<dbReference type="STRING" id="1454373.ACMU_04725"/>
<dbReference type="AlphaFoldDB" id="A0A037ZCV6"/>
<reference evidence="1 2" key="1">
    <citation type="submission" date="2014-03" db="EMBL/GenBank/DDBJ databases">
        <title>Draft Genome Sequence of Actibacterium mucosum KCTC 23349, a Marine Alphaproteobacterium with Complex Ionic Requirements Isolated from Mediterranean Seawater at Malvarrosa Beach, Valencia, Spain.</title>
        <authorList>
            <person name="Arahal D.R."/>
            <person name="Shao Z."/>
            <person name="Lai Q."/>
            <person name="Pujalte M.J."/>
        </authorList>
    </citation>
    <scope>NUCLEOTIDE SEQUENCE [LARGE SCALE GENOMIC DNA]</scope>
    <source>
        <strain evidence="1 2">KCTC 23349</strain>
    </source>
</reference>
<gene>
    <name evidence="1" type="ORF">ACMU_04725</name>
</gene>
<evidence type="ECO:0008006" key="3">
    <source>
        <dbReference type="Google" id="ProtNLM"/>
    </source>
</evidence>
<comment type="caution">
    <text evidence="1">The sequence shown here is derived from an EMBL/GenBank/DDBJ whole genome shotgun (WGS) entry which is preliminary data.</text>
</comment>
<organism evidence="1 2">
    <name type="scientific">Actibacterium mucosum KCTC 23349</name>
    <dbReference type="NCBI Taxonomy" id="1454373"/>
    <lineage>
        <taxon>Bacteria</taxon>
        <taxon>Pseudomonadati</taxon>
        <taxon>Pseudomonadota</taxon>
        <taxon>Alphaproteobacteria</taxon>
        <taxon>Rhodobacterales</taxon>
        <taxon>Roseobacteraceae</taxon>
        <taxon>Actibacterium</taxon>
    </lineage>
</organism>
<dbReference type="RefSeq" id="WP_035262926.1">
    <property type="nucleotide sequence ID" value="NZ_JFKE01000014.1"/>
</dbReference>
<name>A0A037ZCV6_9RHOB</name>
<protein>
    <recommendedName>
        <fullName evidence="3">Bacterial mobilisation domain-containing protein</fullName>
    </recommendedName>
</protein>
<evidence type="ECO:0000313" key="2">
    <source>
        <dbReference type="Proteomes" id="UP000026249"/>
    </source>
</evidence>
<proteinExistence type="predicted"/>
<evidence type="ECO:0000313" key="1">
    <source>
        <dbReference type="EMBL" id="KAJ53967.1"/>
    </source>
</evidence>
<sequence>MGRPRAPRHKRLTQNQRFAIVRKRAEGVPIEDLAREFGVTTRSIFYTLKGDQSRKLDARVRSELVNVRLTPKELAGFDTVLTRHDIANRAEGLRRLIHASNDLFVPDDELANQMQGLSASLNRTGNNINQIAQRLNEAKRQGKTPPYGNSAHGQVRALAGLIFDIADQVQDMAQRRRSALSGEVARVLGGFADGPE</sequence>